<dbReference type="EMBL" id="LGRX02035357">
    <property type="protein sequence ID" value="KAK3235149.1"/>
    <property type="molecule type" value="Genomic_DNA"/>
</dbReference>
<name>A0AAE0EP58_9CHLO</name>
<gene>
    <name evidence="1" type="ORF">CYMTET_54633</name>
</gene>
<sequence length="85" mass="9597">MVAKKIKKVVPVIYNEYFTTVNGKLVPTATQDSLQDGKWHKLDTDPLGNPSFLEVLRNVFPATKNRGEESLLQKFTTKAIAFVLF</sequence>
<comment type="caution">
    <text evidence="1">The sequence shown here is derived from an EMBL/GenBank/DDBJ whole genome shotgun (WGS) entry which is preliminary data.</text>
</comment>
<reference evidence="1 2" key="1">
    <citation type="journal article" date="2015" name="Genome Biol. Evol.">
        <title>Comparative Genomics of a Bacterivorous Green Alga Reveals Evolutionary Causalities and Consequences of Phago-Mixotrophic Mode of Nutrition.</title>
        <authorList>
            <person name="Burns J.A."/>
            <person name="Paasch A."/>
            <person name="Narechania A."/>
            <person name="Kim E."/>
        </authorList>
    </citation>
    <scope>NUCLEOTIDE SEQUENCE [LARGE SCALE GENOMIC DNA]</scope>
    <source>
        <strain evidence="1 2">PLY_AMNH</strain>
    </source>
</reference>
<organism evidence="1 2">
    <name type="scientific">Cymbomonas tetramitiformis</name>
    <dbReference type="NCBI Taxonomy" id="36881"/>
    <lineage>
        <taxon>Eukaryota</taxon>
        <taxon>Viridiplantae</taxon>
        <taxon>Chlorophyta</taxon>
        <taxon>Pyramimonadophyceae</taxon>
        <taxon>Pyramimonadales</taxon>
        <taxon>Pyramimonadaceae</taxon>
        <taxon>Cymbomonas</taxon>
    </lineage>
</organism>
<evidence type="ECO:0000313" key="1">
    <source>
        <dbReference type="EMBL" id="KAK3235149.1"/>
    </source>
</evidence>
<keyword evidence="2" id="KW-1185">Reference proteome</keyword>
<protein>
    <submittedName>
        <fullName evidence="1">Uncharacterized protein</fullName>
    </submittedName>
</protein>
<evidence type="ECO:0000313" key="2">
    <source>
        <dbReference type="Proteomes" id="UP001190700"/>
    </source>
</evidence>
<dbReference type="Proteomes" id="UP001190700">
    <property type="component" value="Unassembled WGS sequence"/>
</dbReference>
<accession>A0AAE0EP58</accession>
<dbReference type="AlphaFoldDB" id="A0AAE0EP58"/>
<proteinExistence type="predicted"/>